<accession>A0ABT0D8G9</accession>
<keyword evidence="2" id="KW-1185">Reference proteome</keyword>
<dbReference type="RefSeq" id="WP_247027148.1">
    <property type="nucleotide sequence ID" value="NZ_JALKCH010000003.1"/>
</dbReference>
<organism evidence="1 2">
    <name type="scientific">Ancylobacter crimeensis</name>
    <dbReference type="NCBI Taxonomy" id="2579147"/>
    <lineage>
        <taxon>Bacteria</taxon>
        <taxon>Pseudomonadati</taxon>
        <taxon>Pseudomonadota</taxon>
        <taxon>Alphaproteobacteria</taxon>
        <taxon>Hyphomicrobiales</taxon>
        <taxon>Xanthobacteraceae</taxon>
        <taxon>Ancylobacter</taxon>
    </lineage>
</organism>
<dbReference type="Pfam" id="PF06224">
    <property type="entry name" value="AlkZ-like"/>
    <property type="match status" value="1"/>
</dbReference>
<name>A0ABT0D8G9_9HYPH</name>
<reference evidence="1 2" key="1">
    <citation type="submission" date="2022-04" db="EMBL/GenBank/DDBJ databases">
        <authorList>
            <person name="Grouzdev D.S."/>
            <person name="Pantiukh K.S."/>
            <person name="Krutkina M.S."/>
        </authorList>
    </citation>
    <scope>NUCLEOTIDE SEQUENCE [LARGE SCALE GENOMIC DNA]</scope>
    <source>
        <strain evidence="1 2">6x-1</strain>
    </source>
</reference>
<sequence>MALPSDDPVPAPRARLSLKEARRLALAAQGFGSGHGGAERAHVHTSYGPMRRMADRLGLLQIDSVNVLVRSHYLPLFSRLGPYPMERLDAATQGRRRILFEYWGHEASLLPVALQPLMRWRMERAARGHGIYGGLARFAREQADYIEAVREEIRTRGPLGAGELSDGSKGEGGWWGWSAGKQALEFLFWAGEVTTAQRRGFERVYDLTERVLPAEVLAAPTVPAEEAQRQLVMVAARALGVATEPCLRDYFRLDPTESKARVAELVEDGRLLPVAVEGWSRPAYLDPAQKIPRRIGARALLSPFDSLIFERRRTQELFGFHYRLAFYTPADKRSHGYYVMPLLLGDRLVARIDVKAERATGVLSVPAAHIEDGVAAGEVVEPLAEELRLLAFWLGLPSVHVGERGDLANPLRELFGRG</sequence>
<dbReference type="EMBL" id="JALKCH010000003">
    <property type="protein sequence ID" value="MCK0196237.1"/>
    <property type="molecule type" value="Genomic_DNA"/>
</dbReference>
<protein>
    <submittedName>
        <fullName evidence="1">Winged helix-turn-helix domain-containing protein</fullName>
    </submittedName>
</protein>
<dbReference type="InterPro" id="IPR009351">
    <property type="entry name" value="AlkZ-like"/>
</dbReference>
<evidence type="ECO:0000313" key="2">
    <source>
        <dbReference type="Proteomes" id="UP001203284"/>
    </source>
</evidence>
<dbReference type="PANTHER" id="PTHR30528">
    <property type="entry name" value="CYTOPLASMIC PROTEIN"/>
    <property type="match status" value="1"/>
</dbReference>
<dbReference type="PANTHER" id="PTHR30528:SF0">
    <property type="entry name" value="CYTOPLASMIC PROTEIN"/>
    <property type="match status" value="1"/>
</dbReference>
<evidence type="ECO:0000313" key="1">
    <source>
        <dbReference type="EMBL" id="MCK0196237.1"/>
    </source>
</evidence>
<dbReference type="Proteomes" id="UP001203284">
    <property type="component" value="Unassembled WGS sequence"/>
</dbReference>
<comment type="caution">
    <text evidence="1">The sequence shown here is derived from an EMBL/GenBank/DDBJ whole genome shotgun (WGS) entry which is preliminary data.</text>
</comment>
<gene>
    <name evidence="1" type="ORF">MWN34_04855</name>
</gene>
<proteinExistence type="predicted"/>